<dbReference type="Proteomes" id="UP001164746">
    <property type="component" value="Chromosome 5"/>
</dbReference>
<feature type="domain" description="CD80-like immunoglobulin C2-set" evidence="6">
    <location>
        <begin position="109"/>
        <end position="180"/>
    </location>
</feature>
<accession>A0ABY7EAH0</accession>
<feature type="domain" description="CD80-like immunoglobulin C2-set" evidence="6">
    <location>
        <begin position="6"/>
        <end position="80"/>
    </location>
</feature>
<evidence type="ECO:0000259" key="6">
    <source>
        <dbReference type="Pfam" id="PF08205"/>
    </source>
</evidence>
<gene>
    <name evidence="7" type="ORF">MAR_021285</name>
</gene>
<name>A0ABY7EAH0_MYAAR</name>
<dbReference type="InterPro" id="IPR051275">
    <property type="entry name" value="Cell_adhesion_signaling"/>
</dbReference>
<keyword evidence="8" id="KW-1185">Reference proteome</keyword>
<dbReference type="Gene3D" id="2.60.40.10">
    <property type="entry name" value="Immunoglobulins"/>
    <property type="match status" value="2"/>
</dbReference>
<dbReference type="InterPro" id="IPR013783">
    <property type="entry name" value="Ig-like_fold"/>
</dbReference>
<reference evidence="7" key="1">
    <citation type="submission" date="2022-11" db="EMBL/GenBank/DDBJ databases">
        <title>Centuries of genome instability and evolution in soft-shell clam transmissible cancer (bioRxiv).</title>
        <authorList>
            <person name="Hart S.F.M."/>
            <person name="Yonemitsu M.A."/>
            <person name="Giersch R.M."/>
            <person name="Beal B.F."/>
            <person name="Arriagada G."/>
            <person name="Davis B.W."/>
            <person name="Ostrander E.A."/>
            <person name="Goff S.P."/>
            <person name="Metzger M.J."/>
        </authorList>
    </citation>
    <scope>NUCLEOTIDE SEQUENCE</scope>
    <source>
        <strain evidence="7">MELC-2E11</strain>
        <tissue evidence="7">Siphon/mantle</tissue>
    </source>
</reference>
<protein>
    <recommendedName>
        <fullName evidence="6">CD80-like immunoglobulin C2-set domain-containing protein</fullName>
    </recommendedName>
</protein>
<dbReference type="InterPro" id="IPR036179">
    <property type="entry name" value="Ig-like_dom_sf"/>
</dbReference>
<evidence type="ECO:0000256" key="3">
    <source>
        <dbReference type="ARBA" id="ARBA00023157"/>
    </source>
</evidence>
<comment type="subcellular location">
    <subcellularLocation>
        <location evidence="1">Membrane</location>
        <topology evidence="1">Single-pass type I membrane protein</topology>
    </subcellularLocation>
</comment>
<dbReference type="Pfam" id="PF08205">
    <property type="entry name" value="C2-set_2"/>
    <property type="match status" value="2"/>
</dbReference>
<evidence type="ECO:0000313" key="8">
    <source>
        <dbReference type="Proteomes" id="UP001164746"/>
    </source>
</evidence>
<evidence type="ECO:0000313" key="7">
    <source>
        <dbReference type="EMBL" id="WAR05916.1"/>
    </source>
</evidence>
<dbReference type="EMBL" id="CP111016">
    <property type="protein sequence ID" value="WAR05916.1"/>
    <property type="molecule type" value="Genomic_DNA"/>
</dbReference>
<sequence length="244" mass="26970">TPEGPPHLSASQVLLEGEAVNITCTSSKARPTPKLKLFVGKSEILTNVSSTFDNKTGLYKSVLKLHTFQKEWGNKKMWCQQLSEIDGLYKTYISEKIHPPLRLNLDVIDLGNQSKEIAVSCSAFDSNPVCNITWESSIENFKYSFNEYGSTPHTSISTIRFNVTDADFGKQIRCRTKCPDFNNTLSNATDVIFAKKPSVVINSSSVIPVPPASHLALTCASNAFPFGNITWQLLKASNSHSSYE</sequence>
<evidence type="ECO:0000256" key="5">
    <source>
        <dbReference type="ARBA" id="ARBA00023319"/>
    </source>
</evidence>
<evidence type="ECO:0000256" key="4">
    <source>
        <dbReference type="ARBA" id="ARBA00023180"/>
    </source>
</evidence>
<dbReference type="PANTHER" id="PTHR11640">
    <property type="entry name" value="NEPHRIN"/>
    <property type="match status" value="1"/>
</dbReference>
<proteinExistence type="predicted"/>
<feature type="non-terminal residue" evidence="7">
    <location>
        <position position="1"/>
    </location>
</feature>
<keyword evidence="3" id="KW-1015">Disulfide bond</keyword>
<evidence type="ECO:0000256" key="2">
    <source>
        <dbReference type="ARBA" id="ARBA00023136"/>
    </source>
</evidence>
<keyword evidence="4" id="KW-0325">Glycoprotein</keyword>
<organism evidence="7 8">
    <name type="scientific">Mya arenaria</name>
    <name type="common">Soft-shell clam</name>
    <dbReference type="NCBI Taxonomy" id="6604"/>
    <lineage>
        <taxon>Eukaryota</taxon>
        <taxon>Metazoa</taxon>
        <taxon>Spiralia</taxon>
        <taxon>Lophotrochozoa</taxon>
        <taxon>Mollusca</taxon>
        <taxon>Bivalvia</taxon>
        <taxon>Autobranchia</taxon>
        <taxon>Heteroconchia</taxon>
        <taxon>Euheterodonta</taxon>
        <taxon>Imparidentia</taxon>
        <taxon>Neoheterodontei</taxon>
        <taxon>Myida</taxon>
        <taxon>Myoidea</taxon>
        <taxon>Myidae</taxon>
        <taxon>Mya</taxon>
    </lineage>
</organism>
<keyword evidence="2" id="KW-0472">Membrane</keyword>
<dbReference type="SUPFAM" id="SSF48726">
    <property type="entry name" value="Immunoglobulin"/>
    <property type="match status" value="2"/>
</dbReference>
<dbReference type="InterPro" id="IPR013162">
    <property type="entry name" value="CD80_C2-set"/>
</dbReference>
<feature type="non-terminal residue" evidence="7">
    <location>
        <position position="244"/>
    </location>
</feature>
<evidence type="ECO:0000256" key="1">
    <source>
        <dbReference type="ARBA" id="ARBA00004479"/>
    </source>
</evidence>
<keyword evidence="5" id="KW-0393">Immunoglobulin domain</keyword>